<organism evidence="7 8">
    <name type="scientific">Arsenicibacter rosenii</name>
    <dbReference type="NCBI Taxonomy" id="1750698"/>
    <lineage>
        <taxon>Bacteria</taxon>
        <taxon>Pseudomonadati</taxon>
        <taxon>Bacteroidota</taxon>
        <taxon>Cytophagia</taxon>
        <taxon>Cytophagales</taxon>
        <taxon>Spirosomataceae</taxon>
        <taxon>Arsenicibacter</taxon>
    </lineage>
</organism>
<evidence type="ECO:0000256" key="1">
    <source>
        <dbReference type="ARBA" id="ARBA00004442"/>
    </source>
</evidence>
<dbReference type="PRINTS" id="PR01021">
    <property type="entry name" value="OMPADOMAIN"/>
</dbReference>
<evidence type="ECO:0000313" key="7">
    <source>
        <dbReference type="EMBL" id="OIN60705.1"/>
    </source>
</evidence>
<proteinExistence type="predicted"/>
<keyword evidence="5" id="KW-0732">Signal</keyword>
<gene>
    <name evidence="7" type="ORF">BLX24_00910</name>
</gene>
<dbReference type="PANTHER" id="PTHR30329">
    <property type="entry name" value="STATOR ELEMENT OF FLAGELLAR MOTOR COMPLEX"/>
    <property type="match status" value="1"/>
</dbReference>
<dbReference type="Proteomes" id="UP000181790">
    <property type="component" value="Unassembled WGS sequence"/>
</dbReference>
<dbReference type="InterPro" id="IPR050330">
    <property type="entry name" value="Bact_OuterMem_StrucFunc"/>
</dbReference>
<protein>
    <recommendedName>
        <fullName evidence="6">OmpA-like domain-containing protein</fullName>
    </recommendedName>
</protein>
<dbReference type="InterPro" id="IPR036737">
    <property type="entry name" value="OmpA-like_sf"/>
</dbReference>
<dbReference type="OrthoDB" id="977390at2"/>
<feature type="signal peptide" evidence="5">
    <location>
        <begin position="1"/>
        <end position="23"/>
    </location>
</feature>
<dbReference type="AlphaFoldDB" id="A0A1S2VR63"/>
<accession>A0A1S2VR63</accession>
<feature type="domain" description="OmpA-like" evidence="6">
    <location>
        <begin position="216"/>
        <end position="332"/>
    </location>
</feature>
<dbReference type="Pfam" id="PF00691">
    <property type="entry name" value="OmpA"/>
    <property type="match status" value="1"/>
</dbReference>
<comment type="caution">
    <text evidence="7">The sequence shown here is derived from an EMBL/GenBank/DDBJ whole genome shotgun (WGS) entry which is preliminary data.</text>
</comment>
<evidence type="ECO:0000313" key="8">
    <source>
        <dbReference type="Proteomes" id="UP000181790"/>
    </source>
</evidence>
<evidence type="ECO:0000256" key="5">
    <source>
        <dbReference type="SAM" id="SignalP"/>
    </source>
</evidence>
<dbReference type="Gene3D" id="3.30.1330.60">
    <property type="entry name" value="OmpA-like domain"/>
    <property type="match status" value="1"/>
</dbReference>
<keyword evidence="3" id="KW-0998">Cell outer membrane</keyword>
<comment type="subcellular location">
    <subcellularLocation>
        <location evidence="1">Cell outer membrane</location>
    </subcellularLocation>
</comment>
<feature type="chain" id="PRO_5010346042" description="OmpA-like domain-containing protein" evidence="5">
    <location>
        <begin position="24"/>
        <end position="332"/>
    </location>
</feature>
<dbReference type="RefSeq" id="WP_071501205.1">
    <property type="nucleotide sequence ID" value="NZ_MORL01000001.1"/>
</dbReference>
<dbReference type="CDD" id="cd07185">
    <property type="entry name" value="OmpA_C-like"/>
    <property type="match status" value="1"/>
</dbReference>
<dbReference type="InterPro" id="IPR006664">
    <property type="entry name" value="OMP_bac"/>
</dbReference>
<evidence type="ECO:0000256" key="2">
    <source>
        <dbReference type="ARBA" id="ARBA00023136"/>
    </source>
</evidence>
<sequence length="332" mass="37427">MIKNATIAVLVTVLWVCQWPVQAQTVKQVRVNGSSYNAGSGADLPVKVSFAEGKKRTKLGESNEKGRFDFRVPSNANALIFEAKGYHTMTIPVHFVGVIDPEYAFNMIIPMRSKDTTAVRPTNQLYMGFHRKDTTNITYELQYGKELSHVTKFTSKQFKGASSFLLRDARPGEYTIAACTADGFLLFQERFVIQPGVNFKALGVKGMVYRKPEIDEKTPPPTDVQVIYFDQSSYDLRGDNKPPLDVIAGVLQKHPDWKIRITGYTDNVGPRQPNMVLSEYRAKIVAGYLRMKGIPEQQMEVIWKGPDKAAAPNDDEKNKEKNRRVEVQLLSM</sequence>
<reference evidence="7 8" key="1">
    <citation type="submission" date="2016-10" db="EMBL/GenBank/DDBJ databases">
        <title>Arsenicibacter rosenii gen. nov., sp. nov., an efficient arsenic-methylating bacterium isolated from an arsenic-contaminated paddy soil.</title>
        <authorList>
            <person name="Huang K."/>
        </authorList>
    </citation>
    <scope>NUCLEOTIDE SEQUENCE [LARGE SCALE GENOMIC DNA]</scope>
    <source>
        <strain evidence="7 8">SM-1</strain>
    </source>
</reference>
<keyword evidence="2 4" id="KW-0472">Membrane</keyword>
<name>A0A1S2VR63_9BACT</name>
<dbReference type="SUPFAM" id="SSF103088">
    <property type="entry name" value="OmpA-like"/>
    <property type="match status" value="1"/>
</dbReference>
<dbReference type="PROSITE" id="PS51123">
    <property type="entry name" value="OMPA_2"/>
    <property type="match status" value="1"/>
</dbReference>
<keyword evidence="8" id="KW-1185">Reference proteome</keyword>
<evidence type="ECO:0000256" key="4">
    <source>
        <dbReference type="PROSITE-ProRule" id="PRU00473"/>
    </source>
</evidence>
<dbReference type="PANTHER" id="PTHR30329:SF21">
    <property type="entry name" value="LIPOPROTEIN YIAD-RELATED"/>
    <property type="match status" value="1"/>
</dbReference>
<evidence type="ECO:0000256" key="3">
    <source>
        <dbReference type="ARBA" id="ARBA00023237"/>
    </source>
</evidence>
<dbReference type="EMBL" id="MORL01000001">
    <property type="protein sequence ID" value="OIN60705.1"/>
    <property type="molecule type" value="Genomic_DNA"/>
</dbReference>
<dbReference type="InterPro" id="IPR006665">
    <property type="entry name" value="OmpA-like"/>
</dbReference>
<dbReference type="GO" id="GO:0009279">
    <property type="term" value="C:cell outer membrane"/>
    <property type="evidence" value="ECO:0007669"/>
    <property type="project" value="UniProtKB-SubCell"/>
</dbReference>
<evidence type="ECO:0000259" key="6">
    <source>
        <dbReference type="PROSITE" id="PS51123"/>
    </source>
</evidence>